<keyword evidence="2" id="KW-0479">Metal-binding</keyword>
<dbReference type="GO" id="GO:0008270">
    <property type="term" value="F:zinc ion binding"/>
    <property type="evidence" value="ECO:0007669"/>
    <property type="project" value="InterPro"/>
</dbReference>
<evidence type="ECO:0000259" key="6">
    <source>
        <dbReference type="PROSITE" id="PS52035"/>
    </source>
</evidence>
<dbReference type="Proteomes" id="UP000007013">
    <property type="component" value="Chromosome"/>
</dbReference>
<protein>
    <recommendedName>
        <fullName evidence="6">Peptidase M14 domain-containing protein</fullName>
    </recommendedName>
</protein>
<dbReference type="Gene3D" id="3.40.630.10">
    <property type="entry name" value="Zn peptidases"/>
    <property type="match status" value="1"/>
</dbReference>
<feature type="domain" description="Peptidase M14" evidence="6">
    <location>
        <begin position="11"/>
        <end position="258"/>
    </location>
</feature>
<name>B1ZMR7_OPITP</name>
<keyword evidence="3" id="KW-0378">Hydrolase</keyword>
<keyword evidence="8" id="KW-1185">Reference proteome</keyword>
<feature type="active site" description="Proton donor/acceptor" evidence="5">
    <location>
        <position position="233"/>
    </location>
</feature>
<sequence>MVATEQIPMVYPHTLRRLYWPFVSLAEACPAVIGTDPGSFRLGARRYTIPRFTFLGPTTNVPQKRIGVFALLHGDEPAGALALLNLLTTLVADPQLASGYDLVTYPLCNPTGYEDGTRHNRAGLDLNRLFWTGSSQPEVQILERELREQAFDGLIALHADDTSEGLYGYAHGRELNEDLLVPALRASERVIPCNHDPLIDGFSACAGVINDCFKGVLRPAPEQRPQPFEIIFETPGRASLELQAQAAELAVLSILAEYRRFISYAQDL</sequence>
<dbReference type="STRING" id="452637.Oter_2062"/>
<evidence type="ECO:0000256" key="3">
    <source>
        <dbReference type="ARBA" id="ARBA00022801"/>
    </source>
</evidence>
<organism evidence="7 8">
    <name type="scientific">Opitutus terrae (strain DSM 11246 / JCM 15787 / PB90-1)</name>
    <dbReference type="NCBI Taxonomy" id="452637"/>
    <lineage>
        <taxon>Bacteria</taxon>
        <taxon>Pseudomonadati</taxon>
        <taxon>Verrucomicrobiota</taxon>
        <taxon>Opitutia</taxon>
        <taxon>Opitutales</taxon>
        <taxon>Opitutaceae</taxon>
        <taxon>Opitutus</taxon>
    </lineage>
</organism>
<keyword evidence="4" id="KW-0862">Zinc</keyword>
<gene>
    <name evidence="7" type="ordered locus">Oter_2062</name>
</gene>
<dbReference type="OrthoDB" id="184972at2"/>
<evidence type="ECO:0000256" key="1">
    <source>
        <dbReference type="ARBA" id="ARBA00001947"/>
    </source>
</evidence>
<evidence type="ECO:0000256" key="2">
    <source>
        <dbReference type="ARBA" id="ARBA00022723"/>
    </source>
</evidence>
<evidence type="ECO:0000313" key="8">
    <source>
        <dbReference type="Proteomes" id="UP000007013"/>
    </source>
</evidence>
<accession>B1ZMR7</accession>
<dbReference type="GO" id="GO:0006508">
    <property type="term" value="P:proteolysis"/>
    <property type="evidence" value="ECO:0007669"/>
    <property type="project" value="InterPro"/>
</dbReference>
<dbReference type="AlphaFoldDB" id="B1ZMR7"/>
<dbReference type="EMBL" id="CP001032">
    <property type="protein sequence ID" value="ACB75345.1"/>
    <property type="molecule type" value="Genomic_DNA"/>
</dbReference>
<evidence type="ECO:0000256" key="4">
    <source>
        <dbReference type="ARBA" id="ARBA00022833"/>
    </source>
</evidence>
<dbReference type="PROSITE" id="PS52035">
    <property type="entry name" value="PEPTIDASE_M14"/>
    <property type="match status" value="1"/>
</dbReference>
<comment type="cofactor">
    <cofactor evidence="1">
        <name>Zn(2+)</name>
        <dbReference type="ChEBI" id="CHEBI:29105"/>
    </cofactor>
</comment>
<dbReference type="KEGG" id="ote:Oter_2062"/>
<dbReference type="eggNOG" id="COG2866">
    <property type="taxonomic scope" value="Bacteria"/>
</dbReference>
<comment type="similarity">
    <text evidence="5">Belongs to the peptidase M14 family.</text>
</comment>
<dbReference type="Pfam" id="PF24827">
    <property type="entry name" value="AstE_AspA_cat"/>
    <property type="match status" value="1"/>
</dbReference>
<dbReference type="InterPro" id="IPR055438">
    <property type="entry name" value="AstE_AspA_cat"/>
</dbReference>
<dbReference type="RefSeq" id="WP_012374882.1">
    <property type="nucleotide sequence ID" value="NC_010571.1"/>
</dbReference>
<dbReference type="SUPFAM" id="SSF53187">
    <property type="entry name" value="Zn-dependent exopeptidases"/>
    <property type="match status" value="1"/>
</dbReference>
<dbReference type="GO" id="GO:0004181">
    <property type="term" value="F:metallocarboxypeptidase activity"/>
    <property type="evidence" value="ECO:0007669"/>
    <property type="project" value="InterPro"/>
</dbReference>
<reference evidence="7 8" key="1">
    <citation type="journal article" date="2011" name="J. Bacteriol.">
        <title>Genome sequence of the verrucomicrobium Opitutus terrae PB90-1, an abundant inhabitant of rice paddy soil ecosystems.</title>
        <authorList>
            <person name="van Passel M.W."/>
            <person name="Kant R."/>
            <person name="Palva A."/>
            <person name="Copeland A."/>
            <person name="Lucas S."/>
            <person name="Lapidus A."/>
            <person name="Glavina del Rio T."/>
            <person name="Pitluck S."/>
            <person name="Goltsman E."/>
            <person name="Clum A."/>
            <person name="Sun H."/>
            <person name="Schmutz J."/>
            <person name="Larimer F.W."/>
            <person name="Land M.L."/>
            <person name="Hauser L."/>
            <person name="Kyrpides N."/>
            <person name="Mikhailova N."/>
            <person name="Richardson P.P."/>
            <person name="Janssen P.H."/>
            <person name="de Vos W.M."/>
            <person name="Smidt H."/>
        </authorList>
    </citation>
    <scope>NUCLEOTIDE SEQUENCE [LARGE SCALE GENOMIC DNA]</scope>
    <source>
        <strain evidence="8">DSM 11246 / JCM 15787 / PB90-1</strain>
    </source>
</reference>
<dbReference type="HOGENOM" id="CLU_1037623_0_0_0"/>
<dbReference type="GO" id="GO:0016788">
    <property type="term" value="F:hydrolase activity, acting on ester bonds"/>
    <property type="evidence" value="ECO:0007669"/>
    <property type="project" value="InterPro"/>
</dbReference>
<evidence type="ECO:0000313" key="7">
    <source>
        <dbReference type="EMBL" id="ACB75345.1"/>
    </source>
</evidence>
<proteinExistence type="inferred from homology"/>
<dbReference type="InterPro" id="IPR000834">
    <property type="entry name" value="Peptidase_M14"/>
</dbReference>
<evidence type="ECO:0000256" key="5">
    <source>
        <dbReference type="PROSITE-ProRule" id="PRU01379"/>
    </source>
</evidence>